<keyword evidence="7" id="KW-0274">FAD</keyword>
<evidence type="ECO:0000256" key="9">
    <source>
        <dbReference type="ARBA" id="ARBA00023002"/>
    </source>
</evidence>
<evidence type="ECO:0000256" key="1">
    <source>
        <dbReference type="ARBA" id="ARBA00001974"/>
    </source>
</evidence>
<dbReference type="Proteomes" id="UP000001473">
    <property type="component" value="Chromosome"/>
</dbReference>
<keyword evidence="18" id="KW-1185">Reference proteome</keyword>
<dbReference type="STRING" id="645127.ckrop_1821"/>
<evidence type="ECO:0000256" key="2">
    <source>
        <dbReference type="ARBA" id="ARBA00005102"/>
    </source>
</evidence>
<dbReference type="PANTHER" id="PTHR42802">
    <property type="entry name" value="MONOOXYGENASE"/>
    <property type="match status" value="1"/>
</dbReference>
<sequence>MKTLVILGAGPKAVAVAAKAYVLKSLGYEVPQIVTVDPLGVGGNWVSGGGWTNGHHLLGTPPDKDVGFPYRTRIANESAQDNTRVDAALMEFSWMSYLVSRDKYAQWIDRGHPCPTHEEWAEYLRWVARAVDMRVMAGRITAIRAVDRNDADKNDGPTDDDYNWEWQCDVEFNDGGSTVLSSDGVMITGPGPSTRRLADVPGVLSIAELWDQVENGTFPLHKRVAVIGGGESAASVVDQLAHMPCESIAIFSPSPTVYSRGESVFENSLYTDPEKWFMLSMEERQDFIRRTDRGVFSQRVQQTVKNYGHITHERGRVVDIVPCDGALDLYVSHEGVSNAVSTADVVIDARGGNPLWFKDLFPNTDSDFYAEKIVTTCPEADIAHNIGIFLQLKPHLPTPDRPATIPAEWPLAVDKGPWLFLPTLSALAQGPGFANLSCLGEVSDRILACYIDNGPADSEPGSTQQAGGEVRDEIHVG</sequence>
<comment type="pathway">
    <text evidence="2">Siderophore biosynthesis; mycobactin biosynthesis.</text>
</comment>
<feature type="region of interest" description="Disordered" evidence="16">
    <location>
        <begin position="457"/>
        <end position="477"/>
    </location>
</feature>
<evidence type="ECO:0000256" key="10">
    <source>
        <dbReference type="ARBA" id="ARBA00023033"/>
    </source>
</evidence>
<organism evidence="17 18">
    <name type="scientific">Corynebacterium kroppenstedtii (strain DSM 44385 / JCM 11950 / CIP 105744 / CCUG 35717)</name>
    <dbReference type="NCBI Taxonomy" id="645127"/>
    <lineage>
        <taxon>Bacteria</taxon>
        <taxon>Bacillati</taxon>
        <taxon>Actinomycetota</taxon>
        <taxon>Actinomycetes</taxon>
        <taxon>Mycobacteriales</taxon>
        <taxon>Corynebacteriaceae</taxon>
        <taxon>Corynebacterium</taxon>
    </lineage>
</organism>
<evidence type="ECO:0000256" key="7">
    <source>
        <dbReference type="ARBA" id="ARBA00022827"/>
    </source>
</evidence>
<evidence type="ECO:0000256" key="15">
    <source>
        <dbReference type="ARBA" id="ARBA00048407"/>
    </source>
</evidence>
<dbReference type="KEGG" id="ckp:ckrop_1821"/>
<dbReference type="EMBL" id="CP001620">
    <property type="protein sequence ID" value="ACR18541.1"/>
    <property type="molecule type" value="Genomic_DNA"/>
</dbReference>
<accession>C4LL36</accession>
<dbReference type="Pfam" id="PF13434">
    <property type="entry name" value="Lys_Orn_oxgnase"/>
    <property type="match status" value="1"/>
</dbReference>
<dbReference type="SUPFAM" id="SSF51735">
    <property type="entry name" value="NAD(P)-binding Rossmann-fold domains"/>
    <property type="match status" value="1"/>
</dbReference>
<dbReference type="RefSeq" id="WP_012732428.1">
    <property type="nucleotide sequence ID" value="NC_012704.1"/>
</dbReference>
<dbReference type="OrthoDB" id="9149460at2"/>
<dbReference type="GO" id="GO:0047091">
    <property type="term" value="F:L-lysine 6-monooxygenase (NADPH) activity"/>
    <property type="evidence" value="ECO:0007669"/>
    <property type="project" value="UniProtKB-EC"/>
</dbReference>
<evidence type="ECO:0000256" key="5">
    <source>
        <dbReference type="ARBA" id="ARBA00016406"/>
    </source>
</evidence>
<evidence type="ECO:0000256" key="16">
    <source>
        <dbReference type="SAM" id="MobiDB-lite"/>
    </source>
</evidence>
<keyword evidence="9 17" id="KW-0560">Oxidoreductase</keyword>
<evidence type="ECO:0000256" key="6">
    <source>
        <dbReference type="ARBA" id="ARBA00022630"/>
    </source>
</evidence>
<dbReference type="SUPFAM" id="SSF51905">
    <property type="entry name" value="FAD/NAD(P)-binding domain"/>
    <property type="match status" value="1"/>
</dbReference>
<evidence type="ECO:0000313" key="17">
    <source>
        <dbReference type="EMBL" id="ACR18541.1"/>
    </source>
</evidence>
<evidence type="ECO:0000256" key="8">
    <source>
        <dbReference type="ARBA" id="ARBA00022857"/>
    </source>
</evidence>
<dbReference type="EC" id="1.14.13.59" evidence="4"/>
<keyword evidence="6" id="KW-0285">Flavoprotein</keyword>
<evidence type="ECO:0000256" key="3">
    <source>
        <dbReference type="ARBA" id="ARBA00007588"/>
    </source>
</evidence>
<dbReference type="InterPro" id="IPR036291">
    <property type="entry name" value="NAD(P)-bd_dom_sf"/>
</dbReference>
<evidence type="ECO:0000256" key="12">
    <source>
        <dbReference type="ARBA" id="ARBA00031158"/>
    </source>
</evidence>
<dbReference type="InterPro" id="IPR025700">
    <property type="entry name" value="Lys/Orn_oxygenase"/>
</dbReference>
<name>C4LL36_CORK4</name>
<dbReference type="HOGENOM" id="CLU_052650_0_0_11"/>
<gene>
    <name evidence="17" type="ordered locus">ckrop_1821</name>
</gene>
<dbReference type="PANTHER" id="PTHR42802:SF1">
    <property type="entry name" value="L-ORNITHINE N(5)-MONOOXYGENASE"/>
    <property type="match status" value="1"/>
</dbReference>
<keyword evidence="10 17" id="KW-0503">Monooxygenase</keyword>
<proteinExistence type="inferred from homology"/>
<dbReference type="InterPro" id="IPR036188">
    <property type="entry name" value="FAD/NAD-bd_sf"/>
</dbReference>
<dbReference type="Gene3D" id="3.50.50.60">
    <property type="entry name" value="FAD/NAD(P)-binding domain"/>
    <property type="match status" value="1"/>
</dbReference>
<protein>
    <recommendedName>
        <fullName evidence="5">L-lysine N6-monooxygenase MbtG</fullName>
        <ecNumber evidence="4">1.14.13.59</ecNumber>
    </recommendedName>
    <alternativeName>
        <fullName evidence="14">Lysine 6-N-hydroxylase</fullName>
    </alternativeName>
    <alternativeName>
        <fullName evidence="13">Lysine N6-hydroxylase</fullName>
    </alternativeName>
    <alternativeName>
        <fullName evidence="11">Lysine-N-oxygenase</fullName>
    </alternativeName>
    <alternativeName>
        <fullName evidence="12">Mycobactin synthase protein G</fullName>
    </alternativeName>
</protein>
<reference evidence="17 18" key="1">
    <citation type="journal article" date="2008" name="J. Biotechnol.">
        <title>Ultrafast pyrosequencing of Corynebacterium kroppenstedtii DSM44385 revealed insights into the physiology of a lipophilic corynebacterium that lacks mycolic acids.</title>
        <authorList>
            <person name="Tauch A."/>
            <person name="Schneider J."/>
            <person name="Szczepanowski R."/>
            <person name="Tilker A."/>
            <person name="Viehoever P."/>
            <person name="Gartemann K.-H."/>
            <person name="Arnold W."/>
            <person name="Blom J."/>
            <person name="Brinkrolf K."/>
            <person name="Brune I."/>
            <person name="Goetker S."/>
            <person name="Weisshaar B."/>
            <person name="Goesmann A."/>
            <person name="Droege M."/>
            <person name="Puehler A."/>
        </authorList>
    </citation>
    <scope>NUCLEOTIDE SEQUENCE [LARGE SCALE GENOMIC DNA]</scope>
    <source>
        <strain evidence="18">DSM 44385 / JCM 11950 / CIP 105744 / CCUG 35717</strain>
    </source>
</reference>
<comment type="cofactor">
    <cofactor evidence="1">
        <name>FAD</name>
        <dbReference type="ChEBI" id="CHEBI:57692"/>
    </cofactor>
</comment>
<comment type="catalytic activity">
    <reaction evidence="15">
        <text>L-lysine + NADPH + O2 = N(6)-hydroxy-L-lysine + NADP(+) + H2O</text>
        <dbReference type="Rhea" id="RHEA:23228"/>
        <dbReference type="ChEBI" id="CHEBI:15377"/>
        <dbReference type="ChEBI" id="CHEBI:15379"/>
        <dbReference type="ChEBI" id="CHEBI:32551"/>
        <dbReference type="ChEBI" id="CHEBI:57783"/>
        <dbReference type="ChEBI" id="CHEBI:57820"/>
        <dbReference type="ChEBI" id="CHEBI:58349"/>
        <dbReference type="EC" id="1.14.13.59"/>
    </reaction>
</comment>
<dbReference type="eggNOG" id="COG3486">
    <property type="taxonomic scope" value="Bacteria"/>
</dbReference>
<evidence type="ECO:0000256" key="13">
    <source>
        <dbReference type="ARBA" id="ARBA00032493"/>
    </source>
</evidence>
<evidence type="ECO:0000256" key="4">
    <source>
        <dbReference type="ARBA" id="ARBA00013076"/>
    </source>
</evidence>
<evidence type="ECO:0000256" key="14">
    <source>
        <dbReference type="ARBA" id="ARBA00032738"/>
    </source>
</evidence>
<evidence type="ECO:0000256" key="11">
    <source>
        <dbReference type="ARBA" id="ARBA00029939"/>
    </source>
</evidence>
<keyword evidence="8" id="KW-0521">NADP</keyword>
<dbReference type="AlphaFoldDB" id="C4LL36"/>
<evidence type="ECO:0000313" key="18">
    <source>
        <dbReference type="Proteomes" id="UP000001473"/>
    </source>
</evidence>
<comment type="similarity">
    <text evidence="3">Belongs to the lysine N(6)-hydroxylase/L-ornithine N(5)-oxygenase family.</text>
</comment>